<accession>A0AC34R3K3</accession>
<dbReference type="Proteomes" id="UP000887576">
    <property type="component" value="Unplaced"/>
</dbReference>
<sequence length="103" mass="11762">MSLFHYQEWFDAVFKDGITIAIGELFDYRDQIVLGTLNGILAVIDPGRDVDNRHETSSLIEQQFPHPILQVFIGKFVNSYDGPVLAILHPKDLVFYRVVKGEL</sequence>
<proteinExistence type="predicted"/>
<reference evidence="2" key="1">
    <citation type="submission" date="2022-11" db="UniProtKB">
        <authorList>
            <consortium name="WormBaseParasite"/>
        </authorList>
    </citation>
    <scope>IDENTIFICATION</scope>
</reference>
<organism evidence="1 2">
    <name type="scientific">Panagrolaimus sp. JU765</name>
    <dbReference type="NCBI Taxonomy" id="591449"/>
    <lineage>
        <taxon>Eukaryota</taxon>
        <taxon>Metazoa</taxon>
        <taxon>Ecdysozoa</taxon>
        <taxon>Nematoda</taxon>
        <taxon>Chromadorea</taxon>
        <taxon>Rhabditida</taxon>
        <taxon>Tylenchina</taxon>
        <taxon>Panagrolaimomorpha</taxon>
        <taxon>Panagrolaimoidea</taxon>
        <taxon>Panagrolaimidae</taxon>
        <taxon>Panagrolaimus</taxon>
    </lineage>
</organism>
<dbReference type="WBParaSite" id="JU765_v2.g304.t1">
    <property type="protein sequence ID" value="JU765_v2.g304.t1"/>
    <property type="gene ID" value="JU765_v2.g304"/>
</dbReference>
<protein>
    <submittedName>
        <fullName evidence="2">PTHB1 N-terminal domain-containing protein</fullName>
    </submittedName>
</protein>
<name>A0AC34R3K3_9BILA</name>
<evidence type="ECO:0000313" key="1">
    <source>
        <dbReference type="Proteomes" id="UP000887576"/>
    </source>
</evidence>
<evidence type="ECO:0000313" key="2">
    <source>
        <dbReference type="WBParaSite" id="JU765_v2.g304.t1"/>
    </source>
</evidence>